<dbReference type="CDD" id="cd00840">
    <property type="entry name" value="MPP_Mre11_N"/>
    <property type="match status" value="1"/>
</dbReference>
<dbReference type="Gene3D" id="3.60.21.10">
    <property type="match status" value="1"/>
</dbReference>
<dbReference type="RefSeq" id="WP_054861344.1">
    <property type="nucleotide sequence ID" value="NZ_QGTD01000020.1"/>
</dbReference>
<dbReference type="InterPro" id="IPR029052">
    <property type="entry name" value="Metallo-depent_PP-like"/>
</dbReference>
<comment type="caution">
    <text evidence="3">The sequence shown here is derived from an EMBL/GenBank/DDBJ whole genome shotgun (WGS) entry which is preliminary data.</text>
</comment>
<dbReference type="SUPFAM" id="SSF56300">
    <property type="entry name" value="Metallo-dependent phosphatases"/>
    <property type="match status" value="1"/>
</dbReference>
<evidence type="ECO:0000313" key="3">
    <source>
        <dbReference type="EMBL" id="PWU66769.1"/>
    </source>
</evidence>
<dbReference type="EMBL" id="QGTD01000020">
    <property type="protein sequence ID" value="PWU66769.1"/>
    <property type="molecule type" value="Genomic_DNA"/>
</dbReference>
<dbReference type="AlphaFoldDB" id="A0A317KYP4"/>
<evidence type="ECO:0000313" key="4">
    <source>
        <dbReference type="Proteomes" id="UP000245624"/>
    </source>
</evidence>
<accession>A0A317KYP4</accession>
<dbReference type="InterPro" id="IPR041796">
    <property type="entry name" value="Mre11_N"/>
</dbReference>
<evidence type="ECO:0000256" key="1">
    <source>
        <dbReference type="ARBA" id="ARBA00022801"/>
    </source>
</evidence>
<keyword evidence="4" id="KW-1185">Reference proteome</keyword>
<keyword evidence="3" id="KW-0540">Nuclease</keyword>
<dbReference type="Proteomes" id="UP000245624">
    <property type="component" value="Unassembled WGS sequence"/>
</dbReference>
<proteinExistence type="predicted"/>
<dbReference type="Pfam" id="PF00149">
    <property type="entry name" value="Metallophos"/>
    <property type="match status" value="1"/>
</dbReference>
<feature type="domain" description="Calcineurin-like phosphoesterase" evidence="2">
    <location>
        <begin position="6"/>
        <end position="205"/>
    </location>
</feature>
<evidence type="ECO:0000259" key="2">
    <source>
        <dbReference type="Pfam" id="PF00149"/>
    </source>
</evidence>
<organism evidence="3 4">
    <name type="scientific">Gracilibacillus dipsosauri</name>
    <dbReference type="NCBI Taxonomy" id="178340"/>
    <lineage>
        <taxon>Bacteria</taxon>
        <taxon>Bacillati</taxon>
        <taxon>Bacillota</taxon>
        <taxon>Bacilli</taxon>
        <taxon>Bacillales</taxon>
        <taxon>Bacillaceae</taxon>
        <taxon>Gracilibacillus</taxon>
    </lineage>
</organism>
<dbReference type="InterPro" id="IPR004843">
    <property type="entry name" value="Calcineurin-like_PHP"/>
</dbReference>
<sequence>MGKGISFIHCADLHLDSPFKGLSNLPAHLFDEVRNSTFLALEKLVQTAIERRVDFVLMVGDIFDQEEQSMKAHIALVRAFKTLQNYNISVYLSFGNHDYINSQTFSRNYPSNVFVFEKDVVEAYHYRKDEEILATIYGFSYIERAVDIDKSREFIKTGNASYHIAMLHGSLGASESKDHANYAPFQLSRLKESGFDYWALGHIHQREHLSNQPPIIYPGNMQGRSIKERGIKGCYHVILTGDHSRLEFCPLGQIRFERLDIDTTNWTDIADATEQLVTVIRRHCNKLGKVFLEIEWTNTTEMFEVWQRQGLITDMIEIINSTLIDQENWVQIISVKSKQPASFHEWHHGEQFLEQLVATFEDSNHTMTLLSSLWQHPEGRKWLKNLSDQEQEDLNKQAKEKVYQMLHEREV</sequence>
<dbReference type="InterPro" id="IPR014576">
    <property type="entry name" value="Pesterase_YhaO"/>
</dbReference>
<dbReference type="InterPro" id="IPR050535">
    <property type="entry name" value="DNA_Repair-Maintenance_Comp"/>
</dbReference>
<dbReference type="PANTHER" id="PTHR30337">
    <property type="entry name" value="COMPONENT OF ATP-DEPENDENT DSDNA EXONUCLEASE"/>
    <property type="match status" value="1"/>
</dbReference>
<dbReference type="PIRSF" id="PIRSF033091">
    <property type="entry name" value="Pesterase_YhaO"/>
    <property type="match status" value="1"/>
</dbReference>
<dbReference type="PANTHER" id="PTHR30337:SF7">
    <property type="entry name" value="PHOSPHOESTERASE"/>
    <property type="match status" value="1"/>
</dbReference>
<reference evidence="3 4" key="1">
    <citation type="submission" date="2018-05" db="EMBL/GenBank/DDBJ databases">
        <title>Genomic analysis of Gracilibacillus dipsosauri DD1 reveals novel features of a salt-tolerant amylase.</title>
        <authorList>
            <person name="Deutch C.E."/>
            <person name="Yang S."/>
        </authorList>
    </citation>
    <scope>NUCLEOTIDE SEQUENCE [LARGE SCALE GENOMIC DNA]</scope>
    <source>
        <strain evidence="3 4">DD1</strain>
    </source>
</reference>
<dbReference type="OrthoDB" id="9773856at2"/>
<gene>
    <name evidence="3" type="ORF">DLJ74_18010</name>
</gene>
<keyword evidence="3" id="KW-0269">Exonuclease</keyword>
<protein>
    <submittedName>
        <fullName evidence="3">DNA repair exonuclease</fullName>
    </submittedName>
</protein>
<dbReference type="GO" id="GO:0004527">
    <property type="term" value="F:exonuclease activity"/>
    <property type="evidence" value="ECO:0007669"/>
    <property type="project" value="UniProtKB-KW"/>
</dbReference>
<name>A0A317KYP4_9BACI</name>
<keyword evidence="1" id="KW-0378">Hydrolase</keyword>